<dbReference type="EMBL" id="AFNH02001881">
    <property type="protein sequence ID" value="EZG42718.1"/>
    <property type="molecule type" value="Genomic_DNA"/>
</dbReference>
<organism evidence="3 4">
    <name type="scientific">Gregarina niphandrodes</name>
    <name type="common">Septate eugregarine</name>
    <dbReference type="NCBI Taxonomy" id="110365"/>
    <lineage>
        <taxon>Eukaryota</taxon>
        <taxon>Sar</taxon>
        <taxon>Alveolata</taxon>
        <taxon>Apicomplexa</taxon>
        <taxon>Conoidasida</taxon>
        <taxon>Gregarinasina</taxon>
        <taxon>Eugregarinorida</taxon>
        <taxon>Gregarinidae</taxon>
        <taxon>Gregarina</taxon>
    </lineage>
</organism>
<dbReference type="AlphaFoldDB" id="A0A023AWA5"/>
<dbReference type="Gene3D" id="1.10.340.70">
    <property type="match status" value="1"/>
</dbReference>
<proteinExistence type="predicted"/>
<dbReference type="InterPro" id="IPR000477">
    <property type="entry name" value="RT_dom"/>
</dbReference>
<keyword evidence="1" id="KW-0511">Multifunctional enzyme</keyword>
<name>A0A023AWA5_GRENI</name>
<dbReference type="Proteomes" id="UP000019763">
    <property type="component" value="Unassembled WGS sequence"/>
</dbReference>
<evidence type="ECO:0000256" key="1">
    <source>
        <dbReference type="ARBA" id="ARBA00023268"/>
    </source>
</evidence>
<dbReference type="InterPro" id="IPR043128">
    <property type="entry name" value="Rev_trsase/Diguanyl_cyclase"/>
</dbReference>
<accession>A0A023AWA5</accession>
<dbReference type="Gene3D" id="3.30.70.270">
    <property type="match status" value="2"/>
</dbReference>
<dbReference type="CDD" id="cd01647">
    <property type="entry name" value="RT_LTR"/>
    <property type="match status" value="1"/>
</dbReference>
<evidence type="ECO:0000259" key="2">
    <source>
        <dbReference type="PROSITE" id="PS50878"/>
    </source>
</evidence>
<protein>
    <submittedName>
        <fullName evidence="3">Polyprotein</fullName>
    </submittedName>
</protein>
<dbReference type="InterPro" id="IPR050951">
    <property type="entry name" value="Retrovirus_Pol_polyprotein"/>
</dbReference>
<dbReference type="GeneID" id="22916787"/>
<keyword evidence="4" id="KW-1185">Reference proteome</keyword>
<dbReference type="PANTHER" id="PTHR37984">
    <property type="entry name" value="PROTEIN CBG26694"/>
    <property type="match status" value="1"/>
</dbReference>
<dbReference type="SUPFAM" id="SSF56672">
    <property type="entry name" value="DNA/RNA polymerases"/>
    <property type="match status" value="1"/>
</dbReference>
<comment type="caution">
    <text evidence="3">The sequence shown here is derived from an EMBL/GenBank/DDBJ whole genome shotgun (WGS) entry which is preliminary data.</text>
</comment>
<dbReference type="InterPro" id="IPR041577">
    <property type="entry name" value="RT_RNaseH_2"/>
</dbReference>
<dbReference type="OrthoDB" id="2013610at2759"/>
<reference evidence="3" key="1">
    <citation type="submission" date="2013-12" db="EMBL/GenBank/DDBJ databases">
        <authorList>
            <person name="Omoto C.K."/>
            <person name="Sibley D."/>
            <person name="Venepally P."/>
            <person name="Hadjithomas M."/>
            <person name="Karamycheva S."/>
            <person name="Brunk B."/>
            <person name="Roos D."/>
            <person name="Caler E."/>
            <person name="Lorenzi H."/>
        </authorList>
    </citation>
    <scope>NUCLEOTIDE SEQUENCE</scope>
</reference>
<dbReference type="RefSeq" id="XP_011134738.1">
    <property type="nucleotide sequence ID" value="XM_011136436.1"/>
</dbReference>
<evidence type="ECO:0000313" key="3">
    <source>
        <dbReference type="EMBL" id="EZG42718.1"/>
    </source>
</evidence>
<dbReference type="GO" id="GO:0003824">
    <property type="term" value="F:catalytic activity"/>
    <property type="evidence" value="ECO:0007669"/>
    <property type="project" value="UniProtKB-KW"/>
</dbReference>
<dbReference type="OMA" id="AIDICSI"/>
<dbReference type="Pfam" id="PF17919">
    <property type="entry name" value="RT_RNaseH_2"/>
    <property type="match status" value="1"/>
</dbReference>
<dbReference type="FunFam" id="3.30.70.270:FF:000020">
    <property type="entry name" value="Transposon Tf2-6 polyprotein-like Protein"/>
    <property type="match status" value="1"/>
</dbReference>
<feature type="domain" description="Reverse transcriptase" evidence="2">
    <location>
        <begin position="1"/>
        <end position="113"/>
    </location>
</feature>
<dbReference type="Gene3D" id="3.10.10.10">
    <property type="entry name" value="HIV Type 1 Reverse Transcriptase, subunit A, domain 1"/>
    <property type="match status" value="1"/>
</dbReference>
<evidence type="ECO:0000313" key="4">
    <source>
        <dbReference type="Proteomes" id="UP000019763"/>
    </source>
</evidence>
<dbReference type="VEuPathDB" id="CryptoDB:GNI_234780"/>
<dbReference type="InterPro" id="IPR043502">
    <property type="entry name" value="DNA/RNA_pol_sf"/>
</dbReference>
<gene>
    <name evidence="3" type="ORF">GNI_234780</name>
</gene>
<dbReference type="Pfam" id="PF00078">
    <property type="entry name" value="RVT_1"/>
    <property type="match status" value="1"/>
</dbReference>
<dbReference type="PANTHER" id="PTHR37984:SF5">
    <property type="entry name" value="PROTEIN NYNRIN-LIKE"/>
    <property type="match status" value="1"/>
</dbReference>
<dbReference type="eggNOG" id="KOG0017">
    <property type="taxonomic scope" value="Eukaryota"/>
</dbReference>
<sequence>MDLKNSFNQMRIHPDDRCKTAFWTPLGQMEWLGVPFGLLNGTSALARWLYLNVIDLEGVAVYVDDIVIHADDETTLLKYFEAMMKRLAEIGAYINVTKCKFGVEEIEFLGFNIKGGRLTPPTESVKAINAIKLPYDTTTVRRFLGMVGYFRNFIKDFAKIAGPLYELLQKDVTFKMTDERIASFQELQKALTECPGLANPHHSWPYVLDTDASTTAIGACLMQLDEQNHKPLQWLWKIDKPRLARWSMALQQFDFKIVYNPGTAEEQVDIFTRDVDFTAADEFVDKHLGMVNTLSHIKPIEDRAARQQERLIGEEVASIPIKTKSKVDTGVIPNLKADSNFPSIEEFVHAAKEIASVPDRCIIQEDLLVHAKSGLMFVPENLRARILYYYHYSRIGAHQGAQKMIVRIKKHFYWPLLAKDCVDFTAGCLTCQRRMNVVNLVGKGVLLSTDFNPLVSVDAIGPFMYKKKTYNLITMIDNLTKWVEECQ</sequence>
<dbReference type="Pfam" id="PF17921">
    <property type="entry name" value="Integrase_H2C2"/>
    <property type="match status" value="1"/>
</dbReference>
<dbReference type="PROSITE" id="PS50878">
    <property type="entry name" value="RT_POL"/>
    <property type="match status" value="1"/>
</dbReference>
<dbReference type="InterPro" id="IPR041588">
    <property type="entry name" value="Integrase_H2C2"/>
</dbReference>